<gene>
    <name evidence="5" type="ORF">FHY71_18565</name>
</gene>
<organism evidence="5 6">
    <name type="scientific">Bacillus tropicus</name>
    <dbReference type="NCBI Taxonomy" id="2026188"/>
    <lineage>
        <taxon>Bacteria</taxon>
        <taxon>Bacillati</taxon>
        <taxon>Bacillota</taxon>
        <taxon>Bacilli</taxon>
        <taxon>Bacillales</taxon>
        <taxon>Bacillaceae</taxon>
        <taxon>Bacillus</taxon>
        <taxon>Bacillus cereus group</taxon>
    </lineage>
</organism>
<dbReference type="PANTHER" id="PTHR30349:SF77">
    <property type="entry name" value="TYROSINE RECOMBINASE XERC"/>
    <property type="match status" value="1"/>
</dbReference>
<evidence type="ECO:0000259" key="4">
    <source>
        <dbReference type="PROSITE" id="PS51898"/>
    </source>
</evidence>
<evidence type="ECO:0000256" key="2">
    <source>
        <dbReference type="ARBA" id="ARBA00022908"/>
    </source>
</evidence>
<protein>
    <submittedName>
        <fullName evidence="5">Site-specific integrase</fullName>
    </submittedName>
</protein>
<evidence type="ECO:0000256" key="3">
    <source>
        <dbReference type="ARBA" id="ARBA00023172"/>
    </source>
</evidence>
<dbReference type="InterPro" id="IPR050090">
    <property type="entry name" value="Tyrosine_recombinase_XerCD"/>
</dbReference>
<dbReference type="CDD" id="cd00397">
    <property type="entry name" value="DNA_BRE_C"/>
    <property type="match status" value="1"/>
</dbReference>
<dbReference type="GO" id="GO:0015074">
    <property type="term" value="P:DNA integration"/>
    <property type="evidence" value="ECO:0007669"/>
    <property type="project" value="UniProtKB-KW"/>
</dbReference>
<comment type="subcellular location">
    <subcellularLocation>
        <location evidence="1">Cytoplasm</location>
    </subcellularLocation>
</comment>
<dbReference type="GO" id="GO:0003677">
    <property type="term" value="F:DNA binding"/>
    <property type="evidence" value="ECO:0007669"/>
    <property type="project" value="InterPro"/>
</dbReference>
<dbReference type="EMBL" id="VEPV01000006">
    <property type="protein sequence ID" value="TNP13552.1"/>
    <property type="molecule type" value="Genomic_DNA"/>
</dbReference>
<evidence type="ECO:0000313" key="5">
    <source>
        <dbReference type="EMBL" id="TNP13552.1"/>
    </source>
</evidence>
<dbReference type="SUPFAM" id="SSF56349">
    <property type="entry name" value="DNA breaking-rejoining enzymes"/>
    <property type="match status" value="1"/>
</dbReference>
<name>A0A5C5A5G6_9BACI</name>
<keyword evidence="2" id="KW-0229">DNA integration</keyword>
<dbReference type="GO" id="GO:0006310">
    <property type="term" value="P:DNA recombination"/>
    <property type="evidence" value="ECO:0007669"/>
    <property type="project" value="UniProtKB-KW"/>
</dbReference>
<reference evidence="5 6" key="1">
    <citation type="submission" date="2019-06" db="EMBL/GenBank/DDBJ databases">
        <title>Biocontrol Bacillus strains from Vietnam.</title>
        <authorList>
            <person name="Borriss R."/>
            <person name="Lasch P."/>
            <person name="Thanh Tam L.T."/>
            <person name="Luong P.T."/>
            <person name="Phuong Thao L.T."/>
            <person name="Kim Chung L.T."/>
        </authorList>
    </citation>
    <scope>NUCLEOTIDE SEQUENCE [LARGE SCALE GENOMIC DNA]</scope>
    <source>
        <strain evidence="5 6">SN1</strain>
    </source>
</reference>
<proteinExistence type="predicted"/>
<dbReference type="InterPro" id="IPR002104">
    <property type="entry name" value="Integrase_catalytic"/>
</dbReference>
<evidence type="ECO:0000256" key="1">
    <source>
        <dbReference type="ARBA" id="ARBA00004496"/>
    </source>
</evidence>
<dbReference type="InterPro" id="IPR011010">
    <property type="entry name" value="DNA_brk_join_enz"/>
</dbReference>
<feature type="domain" description="Tyr recombinase" evidence="4">
    <location>
        <begin position="208"/>
        <end position="453"/>
    </location>
</feature>
<comment type="caution">
    <text evidence="5">The sequence shown here is derived from an EMBL/GenBank/DDBJ whole genome shotgun (WGS) entry which is preliminary data.</text>
</comment>
<dbReference type="Proteomes" id="UP000312495">
    <property type="component" value="Unassembled WGS sequence"/>
</dbReference>
<dbReference type="GO" id="GO:0005737">
    <property type="term" value="C:cytoplasm"/>
    <property type="evidence" value="ECO:0007669"/>
    <property type="project" value="UniProtKB-SubCell"/>
</dbReference>
<dbReference type="InterPro" id="IPR013762">
    <property type="entry name" value="Integrase-like_cat_sf"/>
</dbReference>
<dbReference type="Gene3D" id="1.10.443.10">
    <property type="entry name" value="Intergrase catalytic core"/>
    <property type="match status" value="1"/>
</dbReference>
<sequence>MLIKIIFGSYRVVLERRRIMDRITEYKGYWGNSYKRIRGNLLYEVMVAGITKRHNDFLYMMVMGTNGKVYFDTYKYLNEELGDEGFSKRELALRALKLLYSYIELFNTEIRYLDVDDKKKFITFLQGGQGIGQYISYDFMTVRKNDTVNSYLGVYRKFFRYLGIKGNVFEEQSGIKKIIGSGSAFNSKANAIEVHKYSMNLKEVKTTIVPKYIKYTEYSELMNLIEDKYTLREKIIVKLMYEYGLRIGEVLGLTLEDIQGEHITKQKGRCRLILRNRFTDKPWQYAKGCLKIISRNNYTNEIYNIEGGGFQIINISSKTFNLIQEYIDETTSPFSLSDKAYKNYLEKNIADKVSEMDIDRNAYVFLSKNYTPIAGGAWNRIMKNIFQQVGIQIDRGKKTDNLNHRFRHGFAMFKVLHEGFDEIKLAYVMRHSNTNSVSAYFNPTEDDLIVFASKQDKLTKRGLRL</sequence>
<keyword evidence="3" id="KW-0233">DNA recombination</keyword>
<evidence type="ECO:0000313" key="6">
    <source>
        <dbReference type="Proteomes" id="UP000312495"/>
    </source>
</evidence>
<dbReference type="PANTHER" id="PTHR30349">
    <property type="entry name" value="PHAGE INTEGRASE-RELATED"/>
    <property type="match status" value="1"/>
</dbReference>
<accession>A0A5C5A5G6</accession>
<dbReference type="Pfam" id="PF00589">
    <property type="entry name" value="Phage_integrase"/>
    <property type="match status" value="1"/>
</dbReference>
<dbReference type="PROSITE" id="PS51898">
    <property type="entry name" value="TYR_RECOMBINASE"/>
    <property type="match status" value="1"/>
</dbReference>
<dbReference type="AlphaFoldDB" id="A0A5C5A5G6"/>